<reference evidence="2 3" key="1">
    <citation type="submission" date="2024-07" db="EMBL/GenBank/DDBJ databases">
        <title>Draft sequence of the Neodothiora populina.</title>
        <authorList>
            <person name="Drown D.D."/>
            <person name="Schuette U.S."/>
            <person name="Buechlein A.B."/>
            <person name="Rusch D.R."/>
            <person name="Winton L.W."/>
            <person name="Adams G.A."/>
        </authorList>
    </citation>
    <scope>NUCLEOTIDE SEQUENCE [LARGE SCALE GENOMIC DNA]</scope>
    <source>
        <strain evidence="2 3">CPC 39397</strain>
    </source>
</reference>
<protein>
    <recommendedName>
        <fullName evidence="4">Type 2A phosphatase-associated protein 42</fullName>
    </recommendedName>
</protein>
<dbReference type="InterPro" id="IPR007304">
    <property type="entry name" value="TAP46-like"/>
</dbReference>
<name>A0ABR3PBM9_9PEZI</name>
<accession>A0ABR3PBM9</accession>
<dbReference type="PANTHER" id="PTHR10933">
    <property type="entry name" value="IMMUNOGLOBULIN-BINDING PROTEIN 1"/>
    <property type="match status" value="1"/>
</dbReference>
<evidence type="ECO:0000256" key="1">
    <source>
        <dbReference type="SAM" id="MobiDB-lite"/>
    </source>
</evidence>
<feature type="compositionally biased region" description="Basic and acidic residues" evidence="1">
    <location>
        <begin position="323"/>
        <end position="337"/>
    </location>
</feature>
<sequence>MAEEGNSLKALYSSAETKRAELEAAINSNTPAYQDKLAAAIATYEKCLRLVDQVALFSDNESVDDLSSNNIQYLLIHYRIADLLQRQTAADRKTALSQAQSSYAQYLKSLDNYDLLSAGDARLFERYRESPNTFSTASTTDPAARRETKISRFREEKEMRQKLDHLRRNPTALQNDDEMYRRLQLAQLAYCTHQAFQSLESIAQEMHILSLAPRDPPPSSNHSDQPRDMRERGGRTDNYSERLDGPLSAGLTGPILSPDGRPLRPFTLLDTRTRMQQGVFRPDHSLPTMTIDEYLDEERRRGGMIEGGGAQSGMSPEPDEDNLEKADAETMKARAWDEYTEDNPKGSGNTVNRG</sequence>
<keyword evidence="3" id="KW-1185">Reference proteome</keyword>
<evidence type="ECO:0008006" key="4">
    <source>
        <dbReference type="Google" id="ProtNLM"/>
    </source>
</evidence>
<dbReference type="Proteomes" id="UP001562354">
    <property type="component" value="Unassembled WGS sequence"/>
</dbReference>
<comment type="caution">
    <text evidence="2">The sequence shown here is derived from an EMBL/GenBank/DDBJ whole genome shotgun (WGS) entry which is preliminary data.</text>
</comment>
<proteinExistence type="predicted"/>
<feature type="region of interest" description="Disordered" evidence="1">
    <location>
        <begin position="211"/>
        <end position="259"/>
    </location>
</feature>
<dbReference type="GeneID" id="95980626"/>
<evidence type="ECO:0000313" key="2">
    <source>
        <dbReference type="EMBL" id="KAL1303557.1"/>
    </source>
</evidence>
<dbReference type="Pfam" id="PF04177">
    <property type="entry name" value="TAP42"/>
    <property type="match status" value="1"/>
</dbReference>
<dbReference type="PANTHER" id="PTHR10933:SF9">
    <property type="entry name" value="IMMUNOGLOBULIN-BINDING PROTEIN 1"/>
    <property type="match status" value="1"/>
</dbReference>
<gene>
    <name evidence="2" type="ORF">AAFC00_006927</name>
</gene>
<dbReference type="RefSeq" id="XP_069199832.1">
    <property type="nucleotide sequence ID" value="XM_069346954.1"/>
</dbReference>
<organism evidence="2 3">
    <name type="scientific">Neodothiora populina</name>
    <dbReference type="NCBI Taxonomy" id="2781224"/>
    <lineage>
        <taxon>Eukaryota</taxon>
        <taxon>Fungi</taxon>
        <taxon>Dikarya</taxon>
        <taxon>Ascomycota</taxon>
        <taxon>Pezizomycotina</taxon>
        <taxon>Dothideomycetes</taxon>
        <taxon>Dothideomycetidae</taxon>
        <taxon>Dothideales</taxon>
        <taxon>Dothioraceae</taxon>
        <taxon>Neodothiora</taxon>
    </lineage>
</organism>
<evidence type="ECO:0000313" key="3">
    <source>
        <dbReference type="Proteomes" id="UP001562354"/>
    </source>
</evidence>
<feature type="region of interest" description="Disordered" evidence="1">
    <location>
        <begin position="303"/>
        <end position="354"/>
    </location>
</feature>
<dbReference type="InterPro" id="IPR038511">
    <property type="entry name" value="TAP42/TAP46-like_sf"/>
</dbReference>
<feature type="compositionally biased region" description="Basic and acidic residues" evidence="1">
    <location>
        <begin position="224"/>
        <end position="244"/>
    </location>
</feature>
<dbReference type="Gene3D" id="1.25.40.540">
    <property type="entry name" value="TAP42-like family"/>
    <property type="match status" value="1"/>
</dbReference>
<dbReference type="EMBL" id="JBFMKM010000010">
    <property type="protein sequence ID" value="KAL1303557.1"/>
    <property type="molecule type" value="Genomic_DNA"/>
</dbReference>